<reference evidence="1" key="2">
    <citation type="submission" date="2024-05" db="EMBL/GenBank/DDBJ databases">
        <authorList>
            <person name="Mellies J."/>
            <person name="Newton I."/>
        </authorList>
    </citation>
    <scope>NUCLEOTIDE SEQUENCE</scope>
    <source>
        <strain evidence="1">13.2</strain>
    </source>
</reference>
<dbReference type="AlphaFoldDB" id="A0AAU7BLC8"/>
<gene>
    <name evidence="1" type="ORF">ABH853_11650</name>
</gene>
<sequence length="53" mass="5808">MKAKAPNFEFDPSIRIFGSGEHLLVVFDSQSPMTHSGLPVPCVSLGRSSSCRW</sequence>
<accession>A0AAU7BLC8</accession>
<reference evidence="1" key="1">
    <citation type="journal article" date="2019" name="Microbiol. Resour. Announc.">
        <title>Draft Genome Sequences of Five Environmental Bacterial Isolates That Degrade Polyethylene Terephthalate Plastic.</title>
        <authorList>
            <person name="Leon-Zayas R."/>
            <person name="Roberts C."/>
            <person name="Vague M."/>
            <person name="Mellies J.L."/>
        </authorList>
    </citation>
    <scope>NUCLEOTIDE SEQUENCE</scope>
    <source>
        <strain evidence="1">13.2</strain>
    </source>
</reference>
<proteinExistence type="predicted"/>
<dbReference type="EMBL" id="CP157179">
    <property type="protein sequence ID" value="XBG33432.1"/>
    <property type="molecule type" value="Genomic_DNA"/>
</dbReference>
<protein>
    <submittedName>
        <fullName evidence="1">Uncharacterized protein</fullName>
    </submittedName>
</protein>
<name>A0AAU7BLC8_9PSED</name>
<organism evidence="1">
    <name type="scientific">Pseudomonas sp. 13.2</name>
    <dbReference type="NCBI Taxonomy" id="3144665"/>
    <lineage>
        <taxon>Bacteria</taxon>
        <taxon>Pseudomonadati</taxon>
        <taxon>Pseudomonadota</taxon>
        <taxon>Gammaproteobacteria</taxon>
        <taxon>Pseudomonadales</taxon>
        <taxon>Pseudomonadaceae</taxon>
        <taxon>Pseudomonas</taxon>
    </lineage>
</organism>
<evidence type="ECO:0000313" key="1">
    <source>
        <dbReference type="EMBL" id="XBG33432.1"/>
    </source>
</evidence>